<accession>A0AAE0KEU8</accession>
<sequence>MGDQRSRGQPSRPVGRQCSFAPTQQEPASRRIRKIPIIQRKEEKDQKASASQHGNPSSRAAKKGTHFTILESVRHPPYPGRHSRLESYFVSCQLVFVFPTVRFPLCFRSAMRGAISHTSCSPQQSLSQHMLCFLCCMIYVQTPPCPAPYLTHHRHHHQDHLQVRRLLVSLFFRQKRERRILLHVLCTIPSHLTPTQLPKLGLYGGWYIEPLFSQPSLAKSDPGFRFLKHGYGQLFPYPFSHFPSSHHRTILLMPTLPKGPELACLG</sequence>
<dbReference type="AlphaFoldDB" id="A0AAE0KEU8"/>
<organism evidence="2 3">
    <name type="scientific">Podospora didyma</name>
    <dbReference type="NCBI Taxonomy" id="330526"/>
    <lineage>
        <taxon>Eukaryota</taxon>
        <taxon>Fungi</taxon>
        <taxon>Dikarya</taxon>
        <taxon>Ascomycota</taxon>
        <taxon>Pezizomycotina</taxon>
        <taxon>Sordariomycetes</taxon>
        <taxon>Sordariomycetidae</taxon>
        <taxon>Sordariales</taxon>
        <taxon>Podosporaceae</taxon>
        <taxon>Podospora</taxon>
    </lineage>
</organism>
<feature type="compositionally biased region" description="Polar residues" evidence="1">
    <location>
        <begin position="48"/>
        <end position="58"/>
    </location>
</feature>
<comment type="caution">
    <text evidence="2">The sequence shown here is derived from an EMBL/GenBank/DDBJ whole genome shotgun (WGS) entry which is preliminary data.</text>
</comment>
<reference evidence="2" key="2">
    <citation type="submission" date="2023-06" db="EMBL/GenBank/DDBJ databases">
        <authorList>
            <consortium name="Lawrence Berkeley National Laboratory"/>
            <person name="Haridas S."/>
            <person name="Hensen N."/>
            <person name="Bonometti L."/>
            <person name="Westerberg I."/>
            <person name="Brannstrom I.O."/>
            <person name="Guillou S."/>
            <person name="Cros-Aarteil S."/>
            <person name="Calhoun S."/>
            <person name="Kuo A."/>
            <person name="Mondo S."/>
            <person name="Pangilinan J."/>
            <person name="Riley R."/>
            <person name="LaButti K."/>
            <person name="Andreopoulos B."/>
            <person name="Lipzen A."/>
            <person name="Chen C."/>
            <person name="Yanf M."/>
            <person name="Daum C."/>
            <person name="Ng V."/>
            <person name="Clum A."/>
            <person name="Steindorff A."/>
            <person name="Ohm R."/>
            <person name="Martin F."/>
            <person name="Silar P."/>
            <person name="Natvig D."/>
            <person name="Lalanne C."/>
            <person name="Gautier V."/>
            <person name="Ament-velasquez S.L."/>
            <person name="Kruys A."/>
            <person name="Hutchinson M.I."/>
            <person name="Powell A.J."/>
            <person name="Barry K."/>
            <person name="Miller A.N."/>
            <person name="Grigoriev I.V."/>
            <person name="Debuchy R."/>
            <person name="Gladieux P."/>
            <person name="Thoren M.H."/>
            <person name="Johannesson H."/>
        </authorList>
    </citation>
    <scope>NUCLEOTIDE SEQUENCE</scope>
    <source>
        <strain evidence="2">CBS 232.78</strain>
    </source>
</reference>
<evidence type="ECO:0000313" key="3">
    <source>
        <dbReference type="Proteomes" id="UP001285441"/>
    </source>
</evidence>
<reference evidence="2" key="1">
    <citation type="journal article" date="2023" name="Mol. Phylogenet. Evol.">
        <title>Genome-scale phylogeny and comparative genomics of the fungal order Sordariales.</title>
        <authorList>
            <person name="Hensen N."/>
            <person name="Bonometti L."/>
            <person name="Westerberg I."/>
            <person name="Brannstrom I.O."/>
            <person name="Guillou S."/>
            <person name="Cros-Aarteil S."/>
            <person name="Calhoun S."/>
            <person name="Haridas S."/>
            <person name="Kuo A."/>
            <person name="Mondo S."/>
            <person name="Pangilinan J."/>
            <person name="Riley R."/>
            <person name="LaButti K."/>
            <person name="Andreopoulos B."/>
            <person name="Lipzen A."/>
            <person name="Chen C."/>
            <person name="Yan M."/>
            <person name="Daum C."/>
            <person name="Ng V."/>
            <person name="Clum A."/>
            <person name="Steindorff A."/>
            <person name="Ohm R.A."/>
            <person name="Martin F."/>
            <person name="Silar P."/>
            <person name="Natvig D.O."/>
            <person name="Lalanne C."/>
            <person name="Gautier V."/>
            <person name="Ament-Velasquez S.L."/>
            <person name="Kruys A."/>
            <person name="Hutchinson M.I."/>
            <person name="Powell A.J."/>
            <person name="Barry K."/>
            <person name="Miller A.N."/>
            <person name="Grigoriev I.V."/>
            <person name="Debuchy R."/>
            <person name="Gladieux P."/>
            <person name="Hiltunen Thoren M."/>
            <person name="Johannesson H."/>
        </authorList>
    </citation>
    <scope>NUCLEOTIDE SEQUENCE</scope>
    <source>
        <strain evidence="2">CBS 232.78</strain>
    </source>
</reference>
<protein>
    <submittedName>
        <fullName evidence="2">Uncharacterized protein</fullName>
    </submittedName>
</protein>
<name>A0AAE0KEU8_9PEZI</name>
<keyword evidence="3" id="KW-1185">Reference proteome</keyword>
<feature type="region of interest" description="Disordered" evidence="1">
    <location>
        <begin position="1"/>
        <end position="64"/>
    </location>
</feature>
<proteinExistence type="predicted"/>
<evidence type="ECO:0000313" key="2">
    <source>
        <dbReference type="EMBL" id="KAK3374872.1"/>
    </source>
</evidence>
<dbReference type="EMBL" id="JAULSW010000007">
    <property type="protein sequence ID" value="KAK3374872.1"/>
    <property type="molecule type" value="Genomic_DNA"/>
</dbReference>
<gene>
    <name evidence="2" type="ORF">B0H63DRAFT_258632</name>
</gene>
<dbReference type="Proteomes" id="UP001285441">
    <property type="component" value="Unassembled WGS sequence"/>
</dbReference>
<evidence type="ECO:0000256" key="1">
    <source>
        <dbReference type="SAM" id="MobiDB-lite"/>
    </source>
</evidence>